<reference evidence="3" key="1">
    <citation type="submission" date="2023-04" db="EMBL/GenBank/DDBJ databases">
        <title>Phytophthora lilii NBRC 32176.</title>
        <authorList>
            <person name="Ichikawa N."/>
            <person name="Sato H."/>
            <person name="Tonouchi N."/>
        </authorList>
    </citation>
    <scope>NUCLEOTIDE SEQUENCE</scope>
    <source>
        <strain evidence="3">NBRC 32176</strain>
    </source>
</reference>
<dbReference type="InterPro" id="IPR002110">
    <property type="entry name" value="Ankyrin_rpt"/>
</dbReference>
<gene>
    <name evidence="3" type="ORF">Plil01_000757600</name>
</gene>
<proteinExistence type="predicted"/>
<keyword evidence="4" id="KW-1185">Reference proteome</keyword>
<evidence type="ECO:0000256" key="1">
    <source>
        <dbReference type="PROSITE-ProRule" id="PRU00023"/>
    </source>
</evidence>
<feature type="region of interest" description="Disordered" evidence="2">
    <location>
        <begin position="285"/>
        <end position="311"/>
    </location>
</feature>
<dbReference type="SMART" id="SM00248">
    <property type="entry name" value="ANK"/>
    <property type="match status" value="3"/>
</dbReference>
<dbReference type="PANTHER" id="PTHR14898">
    <property type="entry name" value="ENHANCER OF POLYCOMB"/>
    <property type="match status" value="1"/>
</dbReference>
<dbReference type="InterPro" id="IPR036770">
    <property type="entry name" value="Ankyrin_rpt-contain_sf"/>
</dbReference>
<dbReference type="EMBL" id="BSXW01000355">
    <property type="protein sequence ID" value="GMF19744.1"/>
    <property type="molecule type" value="Genomic_DNA"/>
</dbReference>
<protein>
    <submittedName>
        <fullName evidence="3">Unnamed protein product</fullName>
    </submittedName>
</protein>
<dbReference type="PROSITE" id="PS50297">
    <property type="entry name" value="ANK_REP_REGION"/>
    <property type="match status" value="1"/>
</dbReference>
<accession>A0A9W6WMV8</accession>
<keyword evidence="1" id="KW-0040">ANK repeat</keyword>
<dbReference type="SUPFAM" id="SSF49562">
    <property type="entry name" value="C2 domain (Calcium/lipid-binding domain, CaLB)"/>
    <property type="match status" value="1"/>
</dbReference>
<comment type="caution">
    <text evidence="3">The sequence shown here is derived from an EMBL/GenBank/DDBJ whole genome shotgun (WGS) entry which is preliminary data.</text>
</comment>
<feature type="region of interest" description="Disordered" evidence="2">
    <location>
        <begin position="912"/>
        <end position="931"/>
    </location>
</feature>
<dbReference type="InterPro" id="IPR035892">
    <property type="entry name" value="C2_domain_sf"/>
</dbReference>
<dbReference type="InterPro" id="IPR024943">
    <property type="entry name" value="Enhancer_polycomb"/>
</dbReference>
<dbReference type="GO" id="GO:0006357">
    <property type="term" value="P:regulation of transcription by RNA polymerase II"/>
    <property type="evidence" value="ECO:0007669"/>
    <property type="project" value="InterPro"/>
</dbReference>
<dbReference type="OrthoDB" id="435275at2759"/>
<dbReference type="GO" id="GO:0035267">
    <property type="term" value="C:NuA4 histone acetyltransferase complex"/>
    <property type="evidence" value="ECO:0007669"/>
    <property type="project" value="InterPro"/>
</dbReference>
<feature type="compositionally biased region" description="Basic residues" evidence="2">
    <location>
        <begin position="776"/>
        <end position="787"/>
    </location>
</feature>
<feature type="region of interest" description="Disordered" evidence="2">
    <location>
        <begin position="757"/>
        <end position="804"/>
    </location>
</feature>
<feature type="region of interest" description="Disordered" evidence="2">
    <location>
        <begin position="1005"/>
        <end position="1037"/>
    </location>
</feature>
<evidence type="ECO:0000313" key="3">
    <source>
        <dbReference type="EMBL" id="GMF19744.1"/>
    </source>
</evidence>
<evidence type="ECO:0000256" key="2">
    <source>
        <dbReference type="SAM" id="MobiDB-lite"/>
    </source>
</evidence>
<feature type="repeat" description="ANK" evidence="1">
    <location>
        <begin position="98"/>
        <end position="130"/>
    </location>
</feature>
<evidence type="ECO:0000313" key="4">
    <source>
        <dbReference type="Proteomes" id="UP001165083"/>
    </source>
</evidence>
<dbReference type="AlphaFoldDB" id="A0A9W6WMV8"/>
<feature type="compositionally biased region" description="Polar residues" evidence="2">
    <location>
        <begin position="918"/>
        <end position="931"/>
    </location>
</feature>
<organism evidence="3 4">
    <name type="scientific">Phytophthora lilii</name>
    <dbReference type="NCBI Taxonomy" id="2077276"/>
    <lineage>
        <taxon>Eukaryota</taxon>
        <taxon>Sar</taxon>
        <taxon>Stramenopiles</taxon>
        <taxon>Oomycota</taxon>
        <taxon>Peronosporomycetes</taxon>
        <taxon>Peronosporales</taxon>
        <taxon>Peronosporaceae</taxon>
        <taxon>Phytophthora</taxon>
    </lineage>
</organism>
<sequence>MQQPPELLAYKALQAQLESHIPCADVLHFIIQEAKGGLLYHAVEKQNVELVKILLGNGAEVNGSKQDETTTVLFESTSDAVYGLLLRRGGDVNIRDSKGDTPLHVHAARWNPSFVSGLVEHGADVNALDRENRSPLQRAIERWDLEAGCDEEEGFIDVCHILMSHKATLPQIDPVASKPKDTKRLLCRLQLVKEWAAQIKLGMVALTHVPVEIFRRDVPDIAAYFASNTLVPVTLEQSELRTEAFPEAPRRQTKIGVAAWTSGDEVLQRQVEILPALDRSLSSRAHVPNNDDISPFPGRQDPEPVLPDMERHPTRTNSAAWLLREEDVPVDQLPALSEANTKNAASQVNDVVTPVTTAKPVDPVEAIPNLLGPEAALCSKSSVIVTADPPSRPATVETSLGPVVSDARPVLPPVSTRSGIPPVAVLQLYRLRIMCATGLRRVLKYRRQNPYCVCRLVRGDGEMLVQVQTSVHPGGGQVPTWLGQVFELALTPENTRSCTLVFILKHSGMARQQAGSQSKRRKKDIPIPVILSVPSYDTSVPADFDVPTSYVRFQALPRDEDSTGPEVLGPEPQDVEVDLDLEDMRWLRRHPKYGVDGDPRYQLSQERFAQMLDALEKASALLNPNVMTQAEAEDVFAKRLGMHKTPLNRVTCDVYAYWAAKRQKLRRPLLRRFWPQTPLNDTNPHSVFRPREKERYKLRKHRKNDLEGFRKLQQLRVDFERVRRLIDLVRRRERAKRLQLDFLDEIRRQAEHELTNRGPNAVVRKPIIPVDEERERHKKKKKKKKKHRDGENGSLSGDGSTLGGLGGLGDSKAADAKSLKALAAAVEGPQIAPTFMEYDTSANFVMEDASAMTDTDGSPRDSRSPIYPSYPLSPPQLMAAIFQQPPKYRCRGRIGRGGRLVMDRIPVPSSRYYGPAETSASSLKPSPINTGETVLTTPENGASSMPVANSELGVAANHGAVLVQELSFRPLVHKIDHLTSKRIDEIYGMSDSEDELLEPISSSVYESPTGHKPTSGGTGIHSTQQGPGRKVKFTLDV</sequence>
<dbReference type="Pfam" id="PF12796">
    <property type="entry name" value="Ank_2"/>
    <property type="match status" value="1"/>
</dbReference>
<dbReference type="Gene3D" id="1.25.40.20">
    <property type="entry name" value="Ankyrin repeat-containing domain"/>
    <property type="match status" value="1"/>
</dbReference>
<dbReference type="Proteomes" id="UP001165083">
    <property type="component" value="Unassembled WGS sequence"/>
</dbReference>
<dbReference type="SUPFAM" id="SSF48403">
    <property type="entry name" value="Ankyrin repeat"/>
    <property type="match status" value="1"/>
</dbReference>
<feature type="repeat" description="ANK" evidence="1">
    <location>
        <begin position="39"/>
        <end position="66"/>
    </location>
</feature>
<name>A0A9W6WMV8_9STRA</name>
<dbReference type="PROSITE" id="PS50088">
    <property type="entry name" value="ANK_REPEAT"/>
    <property type="match status" value="2"/>
</dbReference>